<dbReference type="NCBIfam" id="TIGR00525">
    <property type="entry name" value="folB"/>
    <property type="match status" value="1"/>
</dbReference>
<dbReference type="Pfam" id="PF02152">
    <property type="entry name" value="FolB"/>
    <property type="match status" value="1"/>
</dbReference>
<dbReference type="InterPro" id="IPR006156">
    <property type="entry name" value="Dihydroneopterin_aldolase"/>
</dbReference>
<evidence type="ECO:0000259" key="7">
    <source>
        <dbReference type="SMART" id="SM00905"/>
    </source>
</evidence>
<keyword evidence="4 6" id="KW-0289">Folate biosynthesis</keyword>
<dbReference type="SUPFAM" id="SSF55620">
    <property type="entry name" value="Tetrahydrobiopterin biosynthesis enzymes-like"/>
    <property type="match status" value="1"/>
</dbReference>
<comment type="pathway">
    <text evidence="2 6">Cofactor biosynthesis; tetrahydrofolate biosynthesis; 2-amino-4-hydroxy-6-hydroxymethyl-7,8-dihydropteridine diphosphate from 7,8-dihydroneopterin triphosphate: step 3/4.</text>
</comment>
<dbReference type="GO" id="GO:0004150">
    <property type="term" value="F:dihydroneopterin aldolase activity"/>
    <property type="evidence" value="ECO:0007669"/>
    <property type="project" value="UniProtKB-UniRule"/>
</dbReference>
<dbReference type="UniPathway" id="UPA00077">
    <property type="reaction ID" value="UER00154"/>
</dbReference>
<comment type="catalytic activity">
    <reaction evidence="1 6">
        <text>7,8-dihydroneopterin = 6-hydroxymethyl-7,8-dihydropterin + glycolaldehyde</text>
        <dbReference type="Rhea" id="RHEA:10540"/>
        <dbReference type="ChEBI" id="CHEBI:17001"/>
        <dbReference type="ChEBI" id="CHEBI:17071"/>
        <dbReference type="ChEBI" id="CHEBI:44841"/>
        <dbReference type="EC" id="4.1.2.25"/>
    </reaction>
</comment>
<name>A0A2S9JW72_9SPHI</name>
<dbReference type="GO" id="GO:0005737">
    <property type="term" value="C:cytoplasm"/>
    <property type="evidence" value="ECO:0007669"/>
    <property type="project" value="TreeGrafter"/>
</dbReference>
<evidence type="ECO:0000313" key="8">
    <source>
        <dbReference type="EMBL" id="PRD57500.1"/>
    </source>
</evidence>
<evidence type="ECO:0000256" key="3">
    <source>
        <dbReference type="ARBA" id="ARBA00005708"/>
    </source>
</evidence>
<dbReference type="Gene3D" id="3.30.1130.10">
    <property type="match status" value="1"/>
</dbReference>
<dbReference type="GO" id="GO:0046654">
    <property type="term" value="P:tetrahydrofolate biosynthetic process"/>
    <property type="evidence" value="ECO:0007669"/>
    <property type="project" value="UniProtKB-UniRule"/>
</dbReference>
<dbReference type="SMART" id="SM00905">
    <property type="entry name" value="FolB"/>
    <property type="match status" value="1"/>
</dbReference>
<reference evidence="8 9" key="1">
    <citation type="submission" date="2018-02" db="EMBL/GenBank/DDBJ databases">
        <title>The draft genome of Sphingobacterium gobiense H7.</title>
        <authorList>
            <person name="Li L."/>
            <person name="Liu L."/>
            <person name="Zhang X."/>
            <person name="Wang T."/>
            <person name="Liang L."/>
        </authorList>
    </citation>
    <scope>NUCLEOTIDE SEQUENCE [LARGE SCALE GENOMIC DNA]</scope>
    <source>
        <strain evidence="8 9">ACCC 05757</strain>
    </source>
</reference>
<keyword evidence="5 6" id="KW-0456">Lyase</keyword>
<accession>A0A2S9JW72</accession>
<evidence type="ECO:0000256" key="6">
    <source>
        <dbReference type="RuleBase" id="RU362079"/>
    </source>
</evidence>
<dbReference type="InterPro" id="IPR043133">
    <property type="entry name" value="GTP-CH-I_C/QueF"/>
</dbReference>
<dbReference type="EC" id="4.1.2.25" evidence="6"/>
<comment type="caution">
    <text evidence="8">The sequence shown here is derived from an EMBL/GenBank/DDBJ whole genome shotgun (WGS) entry which is preliminary data.</text>
</comment>
<keyword evidence="9" id="KW-1185">Reference proteome</keyword>
<gene>
    <name evidence="8" type="primary">folB</name>
    <name evidence="8" type="ORF">C5749_08300</name>
</gene>
<dbReference type="NCBIfam" id="TIGR00526">
    <property type="entry name" value="folB_dom"/>
    <property type="match status" value="1"/>
</dbReference>
<evidence type="ECO:0000256" key="2">
    <source>
        <dbReference type="ARBA" id="ARBA00005013"/>
    </source>
</evidence>
<protein>
    <recommendedName>
        <fullName evidence="6">7,8-dihydroneopterin aldolase</fullName>
        <ecNumber evidence="6">4.1.2.25</ecNumber>
    </recommendedName>
</protein>
<organism evidence="8 9">
    <name type="scientific">Sphingobacterium gobiense</name>
    <dbReference type="NCBI Taxonomy" id="1382456"/>
    <lineage>
        <taxon>Bacteria</taxon>
        <taxon>Pseudomonadati</taxon>
        <taxon>Bacteroidota</taxon>
        <taxon>Sphingobacteriia</taxon>
        <taxon>Sphingobacteriales</taxon>
        <taxon>Sphingobacteriaceae</taxon>
        <taxon>Sphingobacterium</taxon>
    </lineage>
</organism>
<comment type="function">
    <text evidence="6">Catalyzes the conversion of 7,8-dihydroneopterin to 6-hydroxymethyl-7,8-dihydropterin.</text>
</comment>
<evidence type="ECO:0000256" key="5">
    <source>
        <dbReference type="ARBA" id="ARBA00023239"/>
    </source>
</evidence>
<dbReference type="EMBL" id="PVBS01000001">
    <property type="protein sequence ID" value="PRD57500.1"/>
    <property type="molecule type" value="Genomic_DNA"/>
</dbReference>
<feature type="domain" description="Dihydroneopterin aldolase/epimerase" evidence="7">
    <location>
        <begin position="47"/>
        <end position="160"/>
    </location>
</feature>
<dbReference type="GO" id="GO:0046656">
    <property type="term" value="P:folic acid biosynthetic process"/>
    <property type="evidence" value="ECO:0007669"/>
    <property type="project" value="UniProtKB-UniRule"/>
</dbReference>
<dbReference type="PANTHER" id="PTHR42844:SF1">
    <property type="entry name" value="DIHYDRONEOPTERIN ALDOLASE 1-RELATED"/>
    <property type="match status" value="1"/>
</dbReference>
<dbReference type="AlphaFoldDB" id="A0A2S9JW72"/>
<dbReference type="OrthoDB" id="9803748at2"/>
<comment type="similarity">
    <text evidence="3 6">Belongs to the DHNA family.</text>
</comment>
<evidence type="ECO:0000256" key="4">
    <source>
        <dbReference type="ARBA" id="ARBA00022909"/>
    </source>
</evidence>
<dbReference type="PANTHER" id="PTHR42844">
    <property type="entry name" value="DIHYDRONEOPTERIN ALDOLASE 1-RELATED"/>
    <property type="match status" value="1"/>
</dbReference>
<evidence type="ECO:0000313" key="9">
    <source>
        <dbReference type="Proteomes" id="UP000238642"/>
    </source>
</evidence>
<sequence>MLEITACFLVESSSDVVFTFNKAILCINSYIFHFFICLYMGSIIQEVALQKVRFFSPIGYYKEERILGNEFFVDVVVRFPFDNANTEDLSNTINYGELYDLLYEVMKKERTLLESAAEEILSKIQDRYSFVDEARVSVHKTTPPFGHDHVQAMVSLCYIR</sequence>
<dbReference type="InterPro" id="IPR006157">
    <property type="entry name" value="FolB_dom"/>
</dbReference>
<proteinExistence type="inferred from homology"/>
<dbReference type="Proteomes" id="UP000238642">
    <property type="component" value="Unassembled WGS sequence"/>
</dbReference>
<evidence type="ECO:0000256" key="1">
    <source>
        <dbReference type="ARBA" id="ARBA00001353"/>
    </source>
</evidence>